<dbReference type="AlphaFoldDB" id="A0A1V2I7Y8"/>
<comment type="caution">
    <text evidence="1">The sequence shown here is derived from an EMBL/GenBank/DDBJ whole genome shotgun (WGS) entry which is preliminary data.</text>
</comment>
<dbReference type="OrthoDB" id="4543541at2"/>
<dbReference type="PANTHER" id="PTHR38436">
    <property type="entry name" value="POLYKETIDE CYCLASE SNOAL-LIKE DOMAIN"/>
    <property type="match status" value="1"/>
</dbReference>
<accession>A0A1V2I7Y8</accession>
<evidence type="ECO:0000313" key="1">
    <source>
        <dbReference type="EMBL" id="ONH26592.1"/>
    </source>
</evidence>
<dbReference type="PANTHER" id="PTHR38436:SF1">
    <property type="entry name" value="ESTER CYCLASE"/>
    <property type="match status" value="1"/>
</dbReference>
<dbReference type="EMBL" id="MOMC01000050">
    <property type="protein sequence ID" value="ONH26592.1"/>
    <property type="molecule type" value="Genomic_DNA"/>
</dbReference>
<sequence>METEANKRTVRRVFEEAFTQGNLDVVDACLAPDAVDRHPFAEDEPDFRAHLKGTIRMLRAALPDLETTVEDLVAEGDRVAARIHLTGTHTGGPLFGAEATGGRVAVEQFHIVQCDDQARGIRHWAYVGLDQLQRQIAATPGR</sequence>
<dbReference type="Gene3D" id="3.10.450.50">
    <property type="match status" value="1"/>
</dbReference>
<dbReference type="Proteomes" id="UP000188929">
    <property type="component" value="Unassembled WGS sequence"/>
</dbReference>
<gene>
    <name evidence="1" type="ORF">BL253_24400</name>
</gene>
<name>A0A1V2I7Y8_9ACTN</name>
<dbReference type="GO" id="GO:0030638">
    <property type="term" value="P:polyketide metabolic process"/>
    <property type="evidence" value="ECO:0007669"/>
    <property type="project" value="InterPro"/>
</dbReference>
<reference evidence="2" key="1">
    <citation type="submission" date="2016-10" db="EMBL/GenBank/DDBJ databases">
        <title>Frankia sp. NRRL B-16386 Genome sequencing.</title>
        <authorList>
            <person name="Ghodhbane-Gtari F."/>
            <person name="Swanson E."/>
            <person name="Gueddou A."/>
            <person name="Hezbri K."/>
            <person name="Ktari K."/>
            <person name="Nouioui I."/>
            <person name="Morris K."/>
            <person name="Simpson S."/>
            <person name="Abebe-Akele F."/>
            <person name="Thomas K."/>
            <person name="Gtari M."/>
            <person name="Tisa L.S."/>
        </authorList>
    </citation>
    <scope>NUCLEOTIDE SEQUENCE [LARGE SCALE GENOMIC DNA]</scope>
    <source>
        <strain evidence="2">NRRL B-16386</strain>
    </source>
</reference>
<evidence type="ECO:0000313" key="2">
    <source>
        <dbReference type="Proteomes" id="UP000188929"/>
    </source>
</evidence>
<proteinExistence type="predicted"/>
<dbReference type="SUPFAM" id="SSF54427">
    <property type="entry name" value="NTF2-like"/>
    <property type="match status" value="1"/>
</dbReference>
<dbReference type="InterPro" id="IPR009959">
    <property type="entry name" value="Cyclase_SnoaL-like"/>
</dbReference>
<organism evidence="1 2">
    <name type="scientific">Pseudofrankia asymbiotica</name>
    <dbReference type="NCBI Taxonomy" id="1834516"/>
    <lineage>
        <taxon>Bacteria</taxon>
        <taxon>Bacillati</taxon>
        <taxon>Actinomycetota</taxon>
        <taxon>Actinomycetes</taxon>
        <taxon>Frankiales</taxon>
        <taxon>Frankiaceae</taxon>
        <taxon>Pseudofrankia</taxon>
    </lineage>
</organism>
<dbReference type="RefSeq" id="WP_076819537.1">
    <property type="nucleotide sequence ID" value="NZ_MOMC01000050.1"/>
</dbReference>
<keyword evidence="2" id="KW-1185">Reference proteome</keyword>
<evidence type="ECO:0008006" key="3">
    <source>
        <dbReference type="Google" id="ProtNLM"/>
    </source>
</evidence>
<protein>
    <recommendedName>
        <fullName evidence="3">Ester cyclase</fullName>
    </recommendedName>
</protein>
<dbReference type="InterPro" id="IPR032710">
    <property type="entry name" value="NTF2-like_dom_sf"/>
</dbReference>
<dbReference type="STRING" id="1834516.BL253_24400"/>
<dbReference type="Pfam" id="PF07366">
    <property type="entry name" value="SnoaL"/>
    <property type="match status" value="1"/>
</dbReference>